<evidence type="ECO:0000313" key="2">
    <source>
        <dbReference type="EMBL" id="RST99808.1"/>
    </source>
</evidence>
<dbReference type="AlphaFoldDB" id="A0A430A0E8"/>
<name>A0A430A0E8_9ENTE</name>
<keyword evidence="3" id="KW-1185">Reference proteome</keyword>
<gene>
    <name evidence="2" type="ORF">CBF37_03525</name>
</gene>
<accession>A0A430A0E8</accession>
<feature type="domain" description="WCX" evidence="1">
    <location>
        <begin position="259"/>
        <end position="319"/>
    </location>
</feature>
<dbReference type="PANTHER" id="PTHR34580">
    <property type="match status" value="1"/>
</dbReference>
<dbReference type="RefSeq" id="WP_125983341.1">
    <property type="nucleotide sequence ID" value="NZ_NGJS01000003.1"/>
</dbReference>
<organism evidence="2 3">
    <name type="scientific">Vagococcus vulneris</name>
    <dbReference type="NCBI Taxonomy" id="1977869"/>
    <lineage>
        <taxon>Bacteria</taxon>
        <taxon>Bacillati</taxon>
        <taxon>Bacillota</taxon>
        <taxon>Bacilli</taxon>
        <taxon>Lactobacillales</taxon>
        <taxon>Enterococcaceae</taxon>
        <taxon>Vagococcus</taxon>
    </lineage>
</organism>
<dbReference type="OrthoDB" id="86031at2"/>
<protein>
    <recommendedName>
        <fullName evidence="1">WCX domain-containing protein</fullName>
    </recommendedName>
</protein>
<dbReference type="PANTHER" id="PTHR34580:SF1">
    <property type="entry name" value="PROTEIN PAFC"/>
    <property type="match status" value="1"/>
</dbReference>
<dbReference type="InterPro" id="IPR057727">
    <property type="entry name" value="WCX_dom"/>
</dbReference>
<evidence type="ECO:0000259" key="1">
    <source>
        <dbReference type="Pfam" id="PF25583"/>
    </source>
</evidence>
<proteinExistence type="predicted"/>
<dbReference type="Proteomes" id="UP000287857">
    <property type="component" value="Unassembled WGS sequence"/>
</dbReference>
<comment type="caution">
    <text evidence="2">The sequence shown here is derived from an EMBL/GenBank/DDBJ whole genome shotgun (WGS) entry which is preliminary data.</text>
</comment>
<evidence type="ECO:0000313" key="3">
    <source>
        <dbReference type="Proteomes" id="UP000287857"/>
    </source>
</evidence>
<reference evidence="2 3" key="1">
    <citation type="submission" date="2017-05" db="EMBL/GenBank/DDBJ databases">
        <title>Vagococcus spp. assemblies.</title>
        <authorList>
            <person name="Gulvik C.A."/>
        </authorList>
    </citation>
    <scope>NUCLEOTIDE SEQUENCE [LARGE SCALE GENOMIC DNA]</scope>
    <source>
        <strain evidence="2 3">SS1995</strain>
    </source>
</reference>
<dbReference type="InterPro" id="IPR051534">
    <property type="entry name" value="CBASS_pafABC_assoc_protein"/>
</dbReference>
<dbReference type="EMBL" id="NGJS01000003">
    <property type="protein sequence ID" value="RST99808.1"/>
    <property type="molecule type" value="Genomic_DNA"/>
</dbReference>
<sequence>MNAQERLLAIFLDLIQGKVLRKQTLIDTYQVSANTIQRDLATIDLFLGELADAKDSTLSLGTINRKTKGHYHLDTSIKHTTLTDEELLLILKILFASRIFKKEELNCLTQKLYLLLHSPNKVRPFLLNEQHYYHGVSNIDLLQPISIILEAITTQRLVEFQYTKNNVTKTFQRVPEDIFFSDLYFFMICSSHRAQDDRDFNQLNKFRINNMVNLRLLPQRGKKQYAERFEGGILRKQTALPFLGNPITLIIDFFYDPVYVLDRFPDSKIVKYHTDGSCRIEIQANDGYGVKMWLLGQGSMVKVISPNHMKDYILADMKKTFDHYK</sequence>
<dbReference type="Pfam" id="PF25583">
    <property type="entry name" value="WCX"/>
    <property type="match status" value="1"/>
</dbReference>